<proteinExistence type="predicted"/>
<protein>
    <submittedName>
        <fullName evidence="1">Uncharacterized protein</fullName>
    </submittedName>
</protein>
<dbReference type="SUPFAM" id="SSF47699">
    <property type="entry name" value="Bifunctional inhibitor/lipid-transfer protein/seed storage 2S albumin"/>
    <property type="match status" value="1"/>
</dbReference>
<reference evidence="1" key="2">
    <citation type="submission" date="2013-04" db="UniProtKB">
        <authorList>
            <consortium name="EnsemblPlants"/>
        </authorList>
    </citation>
    <scope>IDENTIFICATION</scope>
</reference>
<organism evidence="1">
    <name type="scientific">Oryza brachyantha</name>
    <name type="common">malo sina</name>
    <dbReference type="NCBI Taxonomy" id="4533"/>
    <lineage>
        <taxon>Eukaryota</taxon>
        <taxon>Viridiplantae</taxon>
        <taxon>Streptophyta</taxon>
        <taxon>Embryophyta</taxon>
        <taxon>Tracheophyta</taxon>
        <taxon>Spermatophyta</taxon>
        <taxon>Magnoliopsida</taxon>
        <taxon>Liliopsida</taxon>
        <taxon>Poales</taxon>
        <taxon>Poaceae</taxon>
        <taxon>BOP clade</taxon>
        <taxon>Oryzoideae</taxon>
        <taxon>Oryzeae</taxon>
        <taxon>Oryzinae</taxon>
        <taxon>Oryza</taxon>
    </lineage>
</organism>
<dbReference type="AlphaFoldDB" id="J3KXQ4"/>
<keyword evidence="2" id="KW-1185">Reference proteome</keyword>
<evidence type="ECO:0000313" key="2">
    <source>
        <dbReference type="Proteomes" id="UP000006038"/>
    </source>
</evidence>
<sequence>AAGGGFPSVDFGRASALPAACGLSISFTIAPNMDCDQYVPLPPDQLIPTPNSIQLTRVLRTLALSQGYGGAESVSKSTSVCVLS</sequence>
<dbReference type="InterPro" id="IPR036312">
    <property type="entry name" value="Bifun_inhib/LTP/seed_sf"/>
</dbReference>
<dbReference type="Gene3D" id="1.10.110.10">
    <property type="entry name" value="Plant lipid-transfer and hydrophobic proteins"/>
    <property type="match status" value="1"/>
</dbReference>
<reference evidence="1" key="1">
    <citation type="journal article" date="2013" name="Nat. Commun.">
        <title>Whole-genome sequencing of Oryza brachyantha reveals mechanisms underlying Oryza genome evolution.</title>
        <authorList>
            <person name="Chen J."/>
            <person name="Huang Q."/>
            <person name="Gao D."/>
            <person name="Wang J."/>
            <person name="Lang Y."/>
            <person name="Liu T."/>
            <person name="Li B."/>
            <person name="Bai Z."/>
            <person name="Luis Goicoechea J."/>
            <person name="Liang C."/>
            <person name="Chen C."/>
            <person name="Zhang W."/>
            <person name="Sun S."/>
            <person name="Liao Y."/>
            <person name="Zhang X."/>
            <person name="Yang L."/>
            <person name="Song C."/>
            <person name="Wang M."/>
            <person name="Shi J."/>
            <person name="Liu G."/>
            <person name="Liu J."/>
            <person name="Zhou H."/>
            <person name="Zhou W."/>
            <person name="Yu Q."/>
            <person name="An N."/>
            <person name="Chen Y."/>
            <person name="Cai Q."/>
            <person name="Wang B."/>
            <person name="Liu B."/>
            <person name="Min J."/>
            <person name="Huang Y."/>
            <person name="Wu H."/>
            <person name="Li Z."/>
            <person name="Zhang Y."/>
            <person name="Yin Y."/>
            <person name="Song W."/>
            <person name="Jiang J."/>
            <person name="Jackson S.A."/>
            <person name="Wing R.A."/>
            <person name="Wang J."/>
            <person name="Chen M."/>
        </authorList>
    </citation>
    <scope>NUCLEOTIDE SEQUENCE [LARGE SCALE GENOMIC DNA]</scope>
    <source>
        <strain evidence="1">cv. IRGC 101232</strain>
    </source>
</reference>
<accession>J3KXQ4</accession>
<name>J3KXQ4_ORYBR</name>
<dbReference type="EnsemblPlants" id="OB01G17600.1">
    <property type="protein sequence ID" value="OB01G17600.1"/>
    <property type="gene ID" value="OB01G17600"/>
</dbReference>
<evidence type="ECO:0000313" key="1">
    <source>
        <dbReference type="EnsemblPlants" id="OB01G17600.1"/>
    </source>
</evidence>
<dbReference type="Gramene" id="OB01G17600.1">
    <property type="protein sequence ID" value="OB01G17600.1"/>
    <property type="gene ID" value="OB01G17600"/>
</dbReference>
<dbReference type="Proteomes" id="UP000006038">
    <property type="component" value="Chromosome 1"/>
</dbReference>
<dbReference type="HOGENOM" id="CLU_2534146_0_0_1"/>